<protein>
    <submittedName>
        <fullName evidence="1">Discs large MAGUK scaffold protein 5</fullName>
    </submittedName>
</protein>
<dbReference type="Gene3D" id="3.40.50.300">
    <property type="entry name" value="P-loop containing nucleotide triphosphate hydrolases"/>
    <property type="match status" value="1"/>
</dbReference>
<dbReference type="InterPro" id="IPR053004">
    <property type="entry name" value="MAGUK_Signaling_Regulators"/>
</dbReference>
<sequence length="89" mass="10388">MHIYPIVIFIHYKSAKHIKEQRDPLYLKDKVTQRHSKEQFETAQKIEQEYSRYFTGVVQGGALSSICTQILALVNQEQNKVLWIPACPL</sequence>
<dbReference type="InterPro" id="IPR027417">
    <property type="entry name" value="P-loop_NTPase"/>
</dbReference>
<dbReference type="GO" id="GO:0005886">
    <property type="term" value="C:plasma membrane"/>
    <property type="evidence" value="ECO:0007669"/>
    <property type="project" value="TreeGrafter"/>
</dbReference>
<dbReference type="PANTHER" id="PTHR46360:SF1">
    <property type="entry name" value="DISKS LARGE HOMOLOG 5"/>
    <property type="match status" value="1"/>
</dbReference>
<reference evidence="1 2" key="1">
    <citation type="journal article" date="2020" name="Nature">
        <title>Six reference-quality genomes reveal evolution of bat adaptations.</title>
        <authorList>
            <person name="Jebb D."/>
            <person name="Huang Z."/>
            <person name="Pippel M."/>
            <person name="Hughes G.M."/>
            <person name="Lavrichenko K."/>
            <person name="Devanna P."/>
            <person name="Winkler S."/>
            <person name="Jermiin L.S."/>
            <person name="Skirmuntt E.C."/>
            <person name="Katzourakis A."/>
            <person name="Burkitt-Gray L."/>
            <person name="Ray D.A."/>
            <person name="Sullivan K.A.M."/>
            <person name="Roscito J.G."/>
            <person name="Kirilenko B.M."/>
            <person name="Davalos L.M."/>
            <person name="Corthals A.P."/>
            <person name="Power M.L."/>
            <person name="Jones G."/>
            <person name="Ransome R.D."/>
            <person name="Dechmann D.K.N."/>
            <person name="Locatelli A.G."/>
            <person name="Puechmaille S.J."/>
            <person name="Fedrigo O."/>
            <person name="Jarvis E.D."/>
            <person name="Hiller M."/>
            <person name="Vernes S.C."/>
            <person name="Myers E.W."/>
            <person name="Teeling E.C."/>
        </authorList>
    </citation>
    <scope>NUCLEOTIDE SEQUENCE [LARGE SCALE GENOMIC DNA]</scope>
    <source>
        <strain evidence="1">Bat1K_MPI-CBG_1</strain>
    </source>
</reference>
<dbReference type="SUPFAM" id="SSF52540">
    <property type="entry name" value="P-loop containing nucleoside triphosphate hydrolases"/>
    <property type="match status" value="1"/>
</dbReference>
<dbReference type="AlphaFoldDB" id="A0A834ABX4"/>
<dbReference type="Proteomes" id="UP000664940">
    <property type="component" value="Unassembled WGS sequence"/>
</dbReference>
<dbReference type="EMBL" id="JABVXQ010000005">
    <property type="protein sequence ID" value="KAF6108254.1"/>
    <property type="molecule type" value="Genomic_DNA"/>
</dbReference>
<proteinExistence type="predicted"/>
<organism evidence="1 2">
    <name type="scientific">Phyllostomus discolor</name>
    <name type="common">pale spear-nosed bat</name>
    <dbReference type="NCBI Taxonomy" id="89673"/>
    <lineage>
        <taxon>Eukaryota</taxon>
        <taxon>Metazoa</taxon>
        <taxon>Chordata</taxon>
        <taxon>Craniata</taxon>
        <taxon>Vertebrata</taxon>
        <taxon>Euteleostomi</taxon>
        <taxon>Mammalia</taxon>
        <taxon>Eutheria</taxon>
        <taxon>Laurasiatheria</taxon>
        <taxon>Chiroptera</taxon>
        <taxon>Yangochiroptera</taxon>
        <taxon>Phyllostomidae</taxon>
        <taxon>Phyllostominae</taxon>
        <taxon>Phyllostomus</taxon>
    </lineage>
</organism>
<comment type="caution">
    <text evidence="1">The sequence shown here is derived from an EMBL/GenBank/DDBJ whole genome shotgun (WGS) entry which is preliminary data.</text>
</comment>
<name>A0A834ABX4_9CHIR</name>
<evidence type="ECO:0000313" key="2">
    <source>
        <dbReference type="Proteomes" id="UP000664940"/>
    </source>
</evidence>
<accession>A0A834ABX4</accession>
<gene>
    <name evidence="1" type="ORF">HJG60_003884</name>
</gene>
<dbReference type="GO" id="GO:0035331">
    <property type="term" value="P:negative regulation of hippo signaling"/>
    <property type="evidence" value="ECO:0007669"/>
    <property type="project" value="TreeGrafter"/>
</dbReference>
<evidence type="ECO:0000313" key="1">
    <source>
        <dbReference type="EMBL" id="KAF6108254.1"/>
    </source>
</evidence>
<dbReference type="PANTHER" id="PTHR46360">
    <property type="entry name" value="DISKS LARGE HOMOLOG 5"/>
    <property type="match status" value="1"/>
</dbReference>